<sequence length="129" mass="13807">MDFPSNTYTVSLVSNEHPYPPAFRSGDLVSVSGRLGVSETGELVPGGFDAECPRAFANLDAALRSVGATRADVVKVVVYLTDIADRDGLNRVYEEFFAEPRPARTCVGVASLPYGGVVEVEALARVRDV</sequence>
<dbReference type="Pfam" id="PF01042">
    <property type="entry name" value="Ribonuc_L-PSP"/>
    <property type="match status" value="1"/>
</dbReference>
<protein>
    <submittedName>
        <fullName evidence="2">Reactive intermediate/imine deaminase</fullName>
    </submittedName>
</protein>
<evidence type="ECO:0000313" key="2">
    <source>
        <dbReference type="EMBL" id="GHH01757.1"/>
    </source>
</evidence>
<gene>
    <name evidence="2" type="ORF">GCM10017790_02170</name>
</gene>
<name>A0ABQ3L3F8_9PSEU</name>
<dbReference type="SUPFAM" id="SSF55298">
    <property type="entry name" value="YjgF-like"/>
    <property type="match status" value="1"/>
</dbReference>
<evidence type="ECO:0000256" key="1">
    <source>
        <dbReference type="ARBA" id="ARBA00010552"/>
    </source>
</evidence>
<dbReference type="InterPro" id="IPR035959">
    <property type="entry name" value="RutC-like_sf"/>
</dbReference>
<organism evidence="2 3">
    <name type="scientific">Amycolatopsis oliviviridis</name>
    <dbReference type="NCBI Taxonomy" id="1471590"/>
    <lineage>
        <taxon>Bacteria</taxon>
        <taxon>Bacillati</taxon>
        <taxon>Actinomycetota</taxon>
        <taxon>Actinomycetes</taxon>
        <taxon>Pseudonocardiales</taxon>
        <taxon>Pseudonocardiaceae</taxon>
        <taxon>Amycolatopsis</taxon>
    </lineage>
</organism>
<evidence type="ECO:0000313" key="3">
    <source>
        <dbReference type="Proteomes" id="UP000635387"/>
    </source>
</evidence>
<dbReference type="InterPro" id="IPR006175">
    <property type="entry name" value="YjgF/YER057c/UK114"/>
</dbReference>
<dbReference type="EMBL" id="BNAY01000001">
    <property type="protein sequence ID" value="GHH01757.1"/>
    <property type="molecule type" value="Genomic_DNA"/>
</dbReference>
<comment type="caution">
    <text evidence="2">The sequence shown here is derived from an EMBL/GenBank/DDBJ whole genome shotgun (WGS) entry which is preliminary data.</text>
</comment>
<dbReference type="PANTHER" id="PTHR11803:SF58">
    <property type="entry name" value="PROTEIN HMF1-RELATED"/>
    <property type="match status" value="1"/>
</dbReference>
<keyword evidence="3" id="KW-1185">Reference proteome</keyword>
<reference evidence="3" key="1">
    <citation type="journal article" date="2019" name="Int. J. Syst. Evol. Microbiol.">
        <title>The Global Catalogue of Microorganisms (GCM) 10K type strain sequencing project: providing services to taxonomists for standard genome sequencing and annotation.</title>
        <authorList>
            <consortium name="The Broad Institute Genomics Platform"/>
            <consortium name="The Broad Institute Genome Sequencing Center for Infectious Disease"/>
            <person name="Wu L."/>
            <person name="Ma J."/>
        </authorList>
    </citation>
    <scope>NUCLEOTIDE SEQUENCE [LARGE SCALE GENOMIC DNA]</scope>
    <source>
        <strain evidence="3">CGMCC 4.7683</strain>
    </source>
</reference>
<dbReference type="CDD" id="cd00448">
    <property type="entry name" value="YjgF_YER057c_UK114_family"/>
    <property type="match status" value="1"/>
</dbReference>
<dbReference type="PANTHER" id="PTHR11803">
    <property type="entry name" value="2-IMINOBUTANOATE/2-IMINOPROPANOATE DEAMINASE RIDA"/>
    <property type="match status" value="1"/>
</dbReference>
<accession>A0ABQ3L3F8</accession>
<dbReference type="Proteomes" id="UP000635387">
    <property type="component" value="Unassembled WGS sequence"/>
</dbReference>
<proteinExistence type="inferred from homology"/>
<dbReference type="Gene3D" id="3.30.1330.40">
    <property type="entry name" value="RutC-like"/>
    <property type="match status" value="1"/>
</dbReference>
<comment type="similarity">
    <text evidence="1">Belongs to the RutC family.</text>
</comment>